<protein>
    <submittedName>
        <fullName evidence="1">Uncharacterized protein</fullName>
    </submittedName>
</protein>
<organism evidence="1 2">
    <name type="scientific">Araneus ventricosus</name>
    <name type="common">Orbweaver spider</name>
    <name type="synonym">Epeira ventricosa</name>
    <dbReference type="NCBI Taxonomy" id="182803"/>
    <lineage>
        <taxon>Eukaryota</taxon>
        <taxon>Metazoa</taxon>
        <taxon>Ecdysozoa</taxon>
        <taxon>Arthropoda</taxon>
        <taxon>Chelicerata</taxon>
        <taxon>Arachnida</taxon>
        <taxon>Araneae</taxon>
        <taxon>Araneomorphae</taxon>
        <taxon>Entelegynae</taxon>
        <taxon>Araneoidea</taxon>
        <taxon>Araneidae</taxon>
        <taxon>Araneus</taxon>
    </lineage>
</organism>
<evidence type="ECO:0000313" key="2">
    <source>
        <dbReference type="Proteomes" id="UP000499080"/>
    </source>
</evidence>
<accession>A0A4Y2IPR8</accession>
<dbReference type="AlphaFoldDB" id="A0A4Y2IPR8"/>
<gene>
    <name evidence="1" type="ORF">AVEN_131227_1</name>
</gene>
<dbReference type="EMBL" id="BGPR01002831">
    <property type="protein sequence ID" value="GBM79630.1"/>
    <property type="molecule type" value="Genomic_DNA"/>
</dbReference>
<comment type="caution">
    <text evidence="1">The sequence shown here is derived from an EMBL/GenBank/DDBJ whole genome shotgun (WGS) entry which is preliminary data.</text>
</comment>
<dbReference type="Proteomes" id="UP000499080">
    <property type="component" value="Unassembled WGS sequence"/>
</dbReference>
<keyword evidence="2" id="KW-1185">Reference proteome</keyword>
<evidence type="ECO:0000313" key="1">
    <source>
        <dbReference type="EMBL" id="GBM79630.1"/>
    </source>
</evidence>
<reference evidence="1 2" key="1">
    <citation type="journal article" date="2019" name="Sci. Rep.">
        <title>Orb-weaving spider Araneus ventricosus genome elucidates the spidroin gene catalogue.</title>
        <authorList>
            <person name="Kono N."/>
            <person name="Nakamura H."/>
            <person name="Ohtoshi R."/>
            <person name="Moran D.A.P."/>
            <person name="Shinohara A."/>
            <person name="Yoshida Y."/>
            <person name="Fujiwara M."/>
            <person name="Mori M."/>
            <person name="Tomita M."/>
            <person name="Arakawa K."/>
        </authorList>
    </citation>
    <scope>NUCLEOTIDE SEQUENCE [LARGE SCALE GENOMIC DNA]</scope>
</reference>
<sequence length="122" mass="13845">MVLANQEQADMIVISGRRKGKRAETLSVPENCDKESPTMLAYLVEEKGFYFCLGYKSLLLGYTKQNMSVPRRSPSLRISTKSAPARLCTGRREVIRFVQDFRNKGLFIGYTEEKQGVSENSK</sequence>
<proteinExistence type="predicted"/>
<name>A0A4Y2IPR8_ARAVE</name>